<proteinExistence type="predicted"/>
<keyword evidence="8" id="KW-1185">Reference proteome</keyword>
<accession>A0A653BU12</accession>
<feature type="domain" description="C2H2-type" evidence="6">
    <location>
        <begin position="220"/>
        <end position="247"/>
    </location>
</feature>
<dbReference type="GO" id="GO:0008270">
    <property type="term" value="F:zinc ion binding"/>
    <property type="evidence" value="ECO:0007669"/>
    <property type="project" value="UniProtKB-KW"/>
</dbReference>
<evidence type="ECO:0000313" key="8">
    <source>
        <dbReference type="Proteomes" id="UP000410492"/>
    </source>
</evidence>
<feature type="domain" description="C2H2-type" evidence="6">
    <location>
        <begin position="1685"/>
        <end position="1712"/>
    </location>
</feature>
<dbReference type="Gene3D" id="3.30.160.60">
    <property type="entry name" value="Classic Zinc Finger"/>
    <property type="match status" value="16"/>
</dbReference>
<dbReference type="EMBL" id="CAACVG010005267">
    <property type="protein sequence ID" value="VEN39092.1"/>
    <property type="molecule type" value="Genomic_DNA"/>
</dbReference>
<feature type="domain" description="C2H2-type" evidence="6">
    <location>
        <begin position="185"/>
        <end position="208"/>
    </location>
</feature>
<feature type="domain" description="C2H2-type" evidence="6">
    <location>
        <begin position="395"/>
        <end position="422"/>
    </location>
</feature>
<dbReference type="SUPFAM" id="SSF57667">
    <property type="entry name" value="beta-beta-alpha zinc fingers"/>
    <property type="match status" value="2"/>
</dbReference>
<feature type="domain" description="C2H2-type" evidence="6">
    <location>
        <begin position="669"/>
        <end position="692"/>
    </location>
</feature>
<protein>
    <recommendedName>
        <fullName evidence="6">C2H2-type domain-containing protein</fullName>
    </recommendedName>
</protein>
<dbReference type="InterPro" id="IPR013087">
    <property type="entry name" value="Znf_C2H2_type"/>
</dbReference>
<reference evidence="7 8" key="1">
    <citation type="submission" date="2019-01" db="EMBL/GenBank/DDBJ databases">
        <authorList>
            <person name="Sayadi A."/>
        </authorList>
    </citation>
    <scope>NUCLEOTIDE SEQUENCE [LARGE SCALE GENOMIC DNA]</scope>
</reference>
<dbReference type="PROSITE" id="PS50157">
    <property type="entry name" value="ZINC_FINGER_C2H2_2"/>
    <property type="match status" value="11"/>
</dbReference>
<feature type="domain" description="C2H2-type" evidence="6">
    <location>
        <begin position="1618"/>
        <end position="1641"/>
    </location>
</feature>
<feature type="domain" description="C2H2-type" evidence="6">
    <location>
        <begin position="498"/>
        <end position="525"/>
    </location>
</feature>
<keyword evidence="4" id="KW-0862">Zinc</keyword>
<dbReference type="OrthoDB" id="6336709at2759"/>
<name>A0A653BU12_CALMS</name>
<dbReference type="PROSITE" id="PS00028">
    <property type="entry name" value="ZINC_FINGER_C2H2_1"/>
    <property type="match status" value="14"/>
</dbReference>
<dbReference type="PANTHER" id="PTHR24379">
    <property type="entry name" value="KRAB AND ZINC FINGER DOMAIN-CONTAINING"/>
    <property type="match status" value="1"/>
</dbReference>
<organism evidence="7 8">
    <name type="scientific">Callosobruchus maculatus</name>
    <name type="common">Southern cowpea weevil</name>
    <name type="synonym">Pulse bruchid</name>
    <dbReference type="NCBI Taxonomy" id="64391"/>
    <lineage>
        <taxon>Eukaryota</taxon>
        <taxon>Metazoa</taxon>
        <taxon>Ecdysozoa</taxon>
        <taxon>Arthropoda</taxon>
        <taxon>Hexapoda</taxon>
        <taxon>Insecta</taxon>
        <taxon>Pterygota</taxon>
        <taxon>Neoptera</taxon>
        <taxon>Endopterygota</taxon>
        <taxon>Coleoptera</taxon>
        <taxon>Polyphaga</taxon>
        <taxon>Cucujiformia</taxon>
        <taxon>Chrysomeloidea</taxon>
        <taxon>Chrysomelidae</taxon>
        <taxon>Bruchinae</taxon>
        <taxon>Bruchini</taxon>
        <taxon>Callosobruchus</taxon>
    </lineage>
</organism>
<feature type="domain" description="C2H2-type" evidence="6">
    <location>
        <begin position="133"/>
        <end position="160"/>
    </location>
</feature>
<evidence type="ECO:0000256" key="1">
    <source>
        <dbReference type="ARBA" id="ARBA00022723"/>
    </source>
</evidence>
<gene>
    <name evidence="7" type="ORF">CALMAC_LOCUS3761</name>
</gene>
<feature type="domain" description="C2H2-type" evidence="6">
    <location>
        <begin position="287"/>
        <end position="314"/>
    </location>
</feature>
<keyword evidence="2" id="KW-0677">Repeat</keyword>
<feature type="domain" description="C2H2-type" evidence="6">
    <location>
        <begin position="604"/>
        <end position="631"/>
    </location>
</feature>
<dbReference type="InterPro" id="IPR036236">
    <property type="entry name" value="Znf_C2H2_sf"/>
</dbReference>
<dbReference type="SMART" id="SM00355">
    <property type="entry name" value="ZnF_C2H2"/>
    <property type="match status" value="37"/>
</dbReference>
<evidence type="ECO:0000256" key="5">
    <source>
        <dbReference type="PROSITE-ProRule" id="PRU00042"/>
    </source>
</evidence>
<dbReference type="PANTHER" id="PTHR24379:SF121">
    <property type="entry name" value="C2H2-TYPE DOMAIN-CONTAINING PROTEIN"/>
    <property type="match status" value="1"/>
</dbReference>
<evidence type="ECO:0000256" key="2">
    <source>
        <dbReference type="ARBA" id="ARBA00022737"/>
    </source>
</evidence>
<evidence type="ECO:0000313" key="7">
    <source>
        <dbReference type="EMBL" id="VEN39092.1"/>
    </source>
</evidence>
<keyword evidence="3 5" id="KW-0863">Zinc-finger</keyword>
<dbReference type="Proteomes" id="UP000410492">
    <property type="component" value="Unassembled WGS sequence"/>
</dbReference>
<evidence type="ECO:0000256" key="4">
    <source>
        <dbReference type="ARBA" id="ARBA00022833"/>
    </source>
</evidence>
<sequence>MKARTNKKHAHMPVFFSAWFLTIDRHGLKLFFGNGFYYCRAKIEPAEMEKWATYDLDPEVTLENMKTEVPFDDDEFDYNIDIRQLYGEVGIKSENDKSVNFTHDVVVVHSVPQEQILKEEDDILYGNEEKGLLNCYHCNYSADHRISLIDHMKSHMNEKHAHMYSENENIIKHPNSVTSKSSRQLRCEGCDATFNRKSNLDRHTLRKHPQFISSVTSKIHECKICTYKAITKFQFDSHMRKHSGEEPPNKFRSCIHCNARFASKRAMDNHVLRKHPKFIETLTNKIHECKICTYKAITKFQFDKHMRKHSGEKPPTKFISCIHCDARFSSKKNLDDHVLRKHPKFIETVTSKIHECKFCIYKTTVKSGFIKHMLKHGRTNSSYKFNNCNFSEGLLSCYHCNYSADHKASLIAHMKVHTNEEHAHMDPENENIIDQPNSVTTKSSTINDKLFSKHRRSVTSKQLSCEGCDATFTSKHGLDQHTLKKHPQFISSVTSKIYGCKICAYKTITKRLFDNHMRKHSGEKPPDKLRGCIHCNARFASKRTMDDHVLRKHPKFIETVTSKIYECKFCIYKTTANSGFKKHMRKHGRTNSKFNNCNFSEGLLSCYHCNYSTDRKRSLIDHIKVHTNEKHAHMDSENENIINQPNSVTTKSSTINDDKPFSKHRSKQLRCEACDATFTSKHNLDRHTLKKHPQFISSVTSKIYGCKICTYKTTTKSQFDTHMRKHSGEPSPEIRSCVYCNAILSSKKSMDEHLLRKHPKSIETVTSKIHECKFCIYKTTNKVYFKRHMLNHPETMSSYKFNNCDVCEAKFVKKESLYDHILREHPEFTSLIKSQIYQCQLCSYKTTLKYNLDGRHINKKCISVHSAIQCSEVEKQLMHIYVRQTSGTYHINYSTIYSWLQAKPWNLKLSTNKYCDDYEKSDLVVDVDCHTFESRETAETFEELSIKNDIEIDEDTSIKFEREKQWDQGDLVTKDQIEEIKSEICMEEDLEAMQPQPEVAFNNENDRRVTTISNIVLNRIKIKQEEDWTDCYEYKVDLTKVWLETSDVKTELEKNSSLTNMDKCERLDRFCRTAFDKKIFNCSTINNELAQMGKLDNYNLTSVAYIKRNEFDLDSKQLHEEIEIKREDRRNLRPRWYRVVNSTMKEKTKESNNIDSEIATNECTDGIACTYCKAEFKNKRFRDDHILKKHPKNNVPLIWEVYECKMCSYKTLFKHFIEKHVLKHREAEPKSCLHCSKIFKTKIQMDQHTLRKHPEFEAEITSKIHKCQICSYRSTFKSFMNKHILKHPETKSGYKMKACIHCNQEFKSKISMDAHILNIHPEFINTVTSKIHECKVCSYKTTFKQFFDKHMLTHPEVKSSFKFRNCIYCNQEFKSKRMMEEHILRTHPACVESVTSKIHACKICNYKTTHKTNIDKHMLKHPESKSNYKFKTCKYCNKKYVLKICVDEHILRKHPEFAATVTSKLHKCEICTYTTTVKHFIDKHVLTHSKADTKPKKRKRTNKRNEHDKMEKIENLIIPLGIEDVVRGEDMYFDINIHENGKMCHNTCDFKSYIEKLLATHVCAQFGSDDDVIKNNSESVSSECAKSTTIDKCSKSGLSNRVLTAEDPHKPNPVDQLYTCKICNNSFKCKVSLDDHILESHPTNIESVTNKIHDCKICYFRTTFKHRLDTHMLRHPEANYTSKVHTCRVCGTVFKSKISMDDHIVKHHTEYVESVTSKIHECKICFYRTTFKHCFDAHMLKHPELNSTFKFHTCMVCKSAFKSRIGMDDHIVKHHPESGELVTSKIHECKTCDYKTTYKDRFDTHMLKHPEADPSKFSVCIACNATFRSKQKMDDHILKQHPEFIESVTSKIHECKDRLSNHMASHPDVNTSRLPTCIHCNKSFNSRVAKDDHILKKHPTCIESVTSKMHECELCTFKTTFKHNLDRHMLKQHGVAKSSC</sequence>
<evidence type="ECO:0000256" key="3">
    <source>
        <dbReference type="ARBA" id="ARBA00022771"/>
    </source>
</evidence>
<keyword evidence="1" id="KW-0479">Metal-binding</keyword>
<feature type="domain" description="C2H2-type" evidence="6">
    <location>
        <begin position="704"/>
        <end position="731"/>
    </location>
</feature>
<evidence type="ECO:0000259" key="6">
    <source>
        <dbReference type="PROSITE" id="PS50157"/>
    </source>
</evidence>